<reference evidence="2 3" key="1">
    <citation type="submission" date="2015-05" db="EMBL/GenBank/DDBJ databases">
        <title>Distinctive expansion of gene families associated with plant cell wall degradation and secondary metabolism in the genomes of grapevine trunk pathogens.</title>
        <authorList>
            <person name="Lawrence D.P."/>
            <person name="Travadon R."/>
            <person name="Rolshausen P.E."/>
            <person name="Baumgartner K."/>
        </authorList>
    </citation>
    <scope>NUCLEOTIDE SEQUENCE [LARGE SCALE GENOMIC DNA]</scope>
    <source>
        <strain evidence="2">DA912</strain>
    </source>
</reference>
<sequence length="381" mass="41998">MKKRTGLPAVGRTTMLGLNLAKTLEYTTWLRILPTTTSATPKKQSYVLATSAPSPTCPEPPQLKFWESLDTCLQRNGSMEPFHSLFDQTHLDADVAEPKDDDITNHDIYEDELIHAYQHYCELIDVGDPQNCRDKDFSAQKPDQEEDNGVVTAGTATHGAGGLAVEASGDMVSDNPCEPMTHAESVPQEDSMQPGSRSTLNNEIKITPLSTPAEAAAWAHSYCDADPESTKIKILTDDGGKEYVLYHDCFHCVPIDLAPELIHITEEDDGYGSAPETCETAKDGTKLGTIPEDENEDDEAGGGSRDEVDEEGDVEYAAPSDLCQGVCLLHKVDEGNWYSDAFSVYFEEFFSPPFRKQSSANFKGSRLRQVQSIEEMEQDEK</sequence>
<keyword evidence="3" id="KW-1185">Reference proteome</keyword>
<evidence type="ECO:0000313" key="3">
    <source>
        <dbReference type="Proteomes" id="UP000034680"/>
    </source>
</evidence>
<evidence type="ECO:0000313" key="2">
    <source>
        <dbReference type="EMBL" id="KKY37736.1"/>
    </source>
</evidence>
<accession>A0A0G2FUR9</accession>
<proteinExistence type="predicted"/>
<organism evidence="2 3">
    <name type="scientific">Diaporthe ampelina</name>
    <dbReference type="NCBI Taxonomy" id="1214573"/>
    <lineage>
        <taxon>Eukaryota</taxon>
        <taxon>Fungi</taxon>
        <taxon>Dikarya</taxon>
        <taxon>Ascomycota</taxon>
        <taxon>Pezizomycotina</taxon>
        <taxon>Sordariomycetes</taxon>
        <taxon>Sordariomycetidae</taxon>
        <taxon>Diaporthales</taxon>
        <taxon>Diaporthaceae</taxon>
        <taxon>Diaporthe</taxon>
    </lineage>
</organism>
<feature type="compositionally biased region" description="Polar residues" evidence="1">
    <location>
        <begin position="188"/>
        <end position="197"/>
    </location>
</feature>
<feature type="compositionally biased region" description="Acidic residues" evidence="1">
    <location>
        <begin position="291"/>
        <end position="300"/>
    </location>
</feature>
<dbReference type="AlphaFoldDB" id="A0A0G2FUR9"/>
<evidence type="ECO:0000256" key="1">
    <source>
        <dbReference type="SAM" id="MobiDB-lite"/>
    </source>
</evidence>
<protein>
    <submittedName>
        <fullName evidence="2">Uncharacterized protein</fullName>
    </submittedName>
</protein>
<dbReference type="Proteomes" id="UP000034680">
    <property type="component" value="Unassembled WGS sequence"/>
</dbReference>
<feature type="region of interest" description="Disordered" evidence="1">
    <location>
        <begin position="176"/>
        <end position="197"/>
    </location>
</feature>
<reference evidence="2 3" key="2">
    <citation type="submission" date="2015-05" db="EMBL/GenBank/DDBJ databases">
        <authorList>
            <person name="Morales-Cruz A."/>
            <person name="Amrine K.C."/>
            <person name="Cantu D."/>
        </authorList>
    </citation>
    <scope>NUCLEOTIDE SEQUENCE [LARGE SCALE GENOMIC DNA]</scope>
    <source>
        <strain evidence="2">DA912</strain>
    </source>
</reference>
<name>A0A0G2FUR9_9PEZI</name>
<feature type="region of interest" description="Disordered" evidence="1">
    <location>
        <begin position="269"/>
        <end position="312"/>
    </location>
</feature>
<gene>
    <name evidence="2" type="ORF">UCDDA912_g02250</name>
</gene>
<comment type="caution">
    <text evidence="2">The sequence shown here is derived from an EMBL/GenBank/DDBJ whole genome shotgun (WGS) entry which is preliminary data.</text>
</comment>
<dbReference type="EMBL" id="LCUC01000072">
    <property type="protein sequence ID" value="KKY37736.1"/>
    <property type="molecule type" value="Genomic_DNA"/>
</dbReference>
<dbReference type="OrthoDB" id="5238794at2759"/>